<sequence>MLTKAYPSPQMPVALCKNVHPAPAPCAEREELPAPAVEPEPTARGGPPLETALQLEAAPEPSRASKDQPSEELPDLRPPEVLESRKRTAPPAPRGGLLLQAWRSLCNWASGLFAPDVLPRMG</sequence>
<evidence type="ECO:0000313" key="2">
    <source>
        <dbReference type="Ensembl" id="ENSCANP00000037594.1"/>
    </source>
</evidence>
<reference evidence="2" key="1">
    <citation type="submission" date="2025-08" db="UniProtKB">
        <authorList>
            <consortium name="Ensembl"/>
        </authorList>
    </citation>
    <scope>IDENTIFICATION</scope>
</reference>
<proteinExistence type="predicted"/>
<evidence type="ECO:0000313" key="3">
    <source>
        <dbReference type="Proteomes" id="UP000233080"/>
    </source>
</evidence>
<protein>
    <submittedName>
        <fullName evidence="2">Uncharacterized protein</fullName>
    </submittedName>
</protein>
<dbReference type="AlphaFoldDB" id="A0A2K5K927"/>
<feature type="compositionally biased region" description="Low complexity" evidence="1">
    <location>
        <begin position="33"/>
        <end position="43"/>
    </location>
</feature>
<dbReference type="OMA" id="MPVALCK"/>
<dbReference type="PANTHER" id="PTHR16471:SF0">
    <property type="entry name" value="CMT1A DUPLICATED REGION TRANSCRIPT 15 PROTEIN-LIKE PROTEIN"/>
    <property type="match status" value="1"/>
</dbReference>
<accession>A0A2K5K927</accession>
<dbReference type="PANTHER" id="PTHR16471">
    <property type="entry name" value="CMT1A DUPLICATED REGION TRANSCRIPT 15 PROTEIN-LIKE PROTEIN"/>
    <property type="match status" value="1"/>
</dbReference>
<dbReference type="Proteomes" id="UP000233080">
    <property type="component" value="Unassembled WGS sequence"/>
</dbReference>
<name>A0A2K5K927_COLAP</name>
<feature type="region of interest" description="Disordered" evidence="1">
    <location>
        <begin position="25"/>
        <end position="95"/>
    </location>
</feature>
<reference evidence="2" key="2">
    <citation type="submission" date="2025-09" db="UniProtKB">
        <authorList>
            <consortium name="Ensembl"/>
        </authorList>
    </citation>
    <scope>IDENTIFICATION</scope>
</reference>
<feature type="compositionally biased region" description="Basic and acidic residues" evidence="1">
    <location>
        <begin position="63"/>
        <end position="86"/>
    </location>
</feature>
<dbReference type="Ensembl" id="ENSCANT00000060847.1">
    <property type="protein sequence ID" value="ENSCANP00000037594.1"/>
    <property type="gene ID" value="ENSCANG00000042478.1"/>
</dbReference>
<keyword evidence="3" id="KW-1185">Reference proteome</keyword>
<organism evidence="2 3">
    <name type="scientific">Colobus angolensis palliatus</name>
    <name type="common">Peters' Angolan colobus</name>
    <dbReference type="NCBI Taxonomy" id="336983"/>
    <lineage>
        <taxon>Eukaryota</taxon>
        <taxon>Metazoa</taxon>
        <taxon>Chordata</taxon>
        <taxon>Craniata</taxon>
        <taxon>Vertebrata</taxon>
        <taxon>Euteleostomi</taxon>
        <taxon>Mammalia</taxon>
        <taxon>Eutheria</taxon>
        <taxon>Euarchontoglires</taxon>
        <taxon>Primates</taxon>
        <taxon>Haplorrhini</taxon>
        <taxon>Catarrhini</taxon>
        <taxon>Cercopithecidae</taxon>
        <taxon>Colobinae</taxon>
        <taxon>Colobus</taxon>
    </lineage>
</organism>
<evidence type="ECO:0000256" key="1">
    <source>
        <dbReference type="SAM" id="MobiDB-lite"/>
    </source>
</evidence>